<dbReference type="NCBIfam" id="TIGR01494">
    <property type="entry name" value="ATPase_P-type"/>
    <property type="match status" value="2"/>
</dbReference>
<keyword evidence="8 17" id="KW-0106">Calcium</keyword>
<evidence type="ECO:0000259" key="19">
    <source>
        <dbReference type="SMART" id="SM00831"/>
    </source>
</evidence>
<accession>A0ABD1YP70</accession>
<keyword evidence="10" id="KW-0460">Magnesium</keyword>
<dbReference type="FunFam" id="1.20.1110.10:FF:000039">
    <property type="entry name" value="Calcium-transporting ATPase"/>
    <property type="match status" value="1"/>
</dbReference>
<keyword evidence="5 17" id="KW-0812">Transmembrane</keyword>
<evidence type="ECO:0000256" key="10">
    <source>
        <dbReference type="ARBA" id="ARBA00022842"/>
    </source>
</evidence>
<dbReference type="PRINTS" id="PR00120">
    <property type="entry name" value="HATPASE"/>
</dbReference>
<dbReference type="InterPro" id="IPR059000">
    <property type="entry name" value="ATPase_P-type_domA"/>
</dbReference>
<comment type="caution">
    <text evidence="17">Lacks conserved residue(s) required for the propagation of feature annotation.</text>
</comment>
<evidence type="ECO:0000256" key="14">
    <source>
        <dbReference type="ARBA" id="ARBA00023065"/>
    </source>
</evidence>
<keyword evidence="11" id="KW-0112">Calmodulin-binding</keyword>
<dbReference type="GO" id="GO:0046872">
    <property type="term" value="F:metal ion binding"/>
    <property type="evidence" value="ECO:0007669"/>
    <property type="project" value="UniProtKB-KW"/>
</dbReference>
<dbReference type="InterPro" id="IPR018303">
    <property type="entry name" value="ATPase_P-typ_P_site"/>
</dbReference>
<comment type="catalytic activity">
    <reaction evidence="16 17">
        <text>Ca(2+)(in) + ATP + H2O = Ca(2+)(out) + ADP + phosphate + H(+)</text>
        <dbReference type="Rhea" id="RHEA:18105"/>
        <dbReference type="ChEBI" id="CHEBI:15377"/>
        <dbReference type="ChEBI" id="CHEBI:15378"/>
        <dbReference type="ChEBI" id="CHEBI:29108"/>
        <dbReference type="ChEBI" id="CHEBI:30616"/>
        <dbReference type="ChEBI" id="CHEBI:43474"/>
        <dbReference type="ChEBI" id="CHEBI:456216"/>
        <dbReference type="EC" id="7.2.2.10"/>
    </reaction>
</comment>
<dbReference type="Gene3D" id="2.70.150.10">
    <property type="entry name" value="Calcium-transporting ATPase, cytoplasmic transduction domain A"/>
    <property type="match status" value="1"/>
</dbReference>
<feature type="transmembrane region" description="Helical" evidence="17">
    <location>
        <begin position="417"/>
        <end position="442"/>
    </location>
</feature>
<keyword evidence="3 17" id="KW-0813">Transport</keyword>
<evidence type="ECO:0000256" key="6">
    <source>
        <dbReference type="ARBA" id="ARBA00022723"/>
    </source>
</evidence>
<name>A0ABD1YP70_9MARC</name>
<keyword evidence="15 17" id="KW-0472">Membrane</keyword>
<dbReference type="InterPro" id="IPR023299">
    <property type="entry name" value="ATPase_P-typ_cyto_dom_N"/>
</dbReference>
<feature type="transmembrane region" description="Helical" evidence="17">
    <location>
        <begin position="219"/>
        <end position="239"/>
    </location>
</feature>
<evidence type="ECO:0000256" key="13">
    <source>
        <dbReference type="ARBA" id="ARBA00022989"/>
    </source>
</evidence>
<dbReference type="PANTHER" id="PTHR24093">
    <property type="entry name" value="CATION TRANSPORTING ATPASE"/>
    <property type="match status" value="1"/>
</dbReference>
<protein>
    <recommendedName>
        <fullName evidence="17">Calcium-transporting ATPase</fullName>
        <ecNumber evidence="17">7.2.2.10</ecNumber>
    </recommendedName>
</protein>
<comment type="similarity">
    <text evidence="2 17">Belongs to the cation transport ATPase (P-type) (TC 3.A.3) family. Type IIB subfamily.</text>
</comment>
<dbReference type="CDD" id="cd02081">
    <property type="entry name" value="P-type_ATPase_Ca_PMCA-like"/>
    <property type="match status" value="1"/>
</dbReference>
<dbReference type="PANTHER" id="PTHR24093:SF504">
    <property type="entry name" value="CALCIUM-TRANSPORTING ATPASE"/>
    <property type="match status" value="1"/>
</dbReference>
<proteinExistence type="inferred from homology"/>
<evidence type="ECO:0000256" key="7">
    <source>
        <dbReference type="ARBA" id="ARBA00022741"/>
    </source>
</evidence>
<evidence type="ECO:0000256" key="15">
    <source>
        <dbReference type="ARBA" id="ARBA00023136"/>
    </source>
</evidence>
<dbReference type="Pfam" id="PF13246">
    <property type="entry name" value="Cation_ATPase"/>
    <property type="match status" value="1"/>
</dbReference>
<dbReference type="Pfam" id="PF00690">
    <property type="entry name" value="Cation_ATPase_N"/>
    <property type="match status" value="1"/>
</dbReference>
<sequence length="1117" mass="122080">MLVSHGSPSGQDEQRVAYVRSPSQDASLQGVQSPLQRALSRQASTRGELAKTLSRISSQRAAASLDAAGKAKLLRRTSSATGKQSTQQEPPPSLMKNLSKSLSRTFSTKVHPGTPLKFGITNEELLKFDGNTEELQKYGGVNGIARALRVVVDDGIKGTPEEIKTRTETFGSNTFPARKRKHFLRIVWETLQDETLLILIACAIVSLVVGLTTEDPKKGWYDGAGIGFAVICVVLVASISDWKQSIQFMELTAEKRKIFINCTRAGRRCKVLIFDIVVGEIVHISIGDQIPGDGLLMEGHSLIIDESSMTGESEPMHKSEEHPFLLSGCKVLDGFGTMLVTAVGMNTEWGKVMATLSEETDDSTPLQARLDSLATTIGKFGLGVAVLVFVVMLIRFLATTDLKHFDGEDGRKIVDFFAIAVTIVVVAVPEGLPLAVTLTLAYSMRKMMNDKALVRRLEACETMGSATAICSDKTGTLTMNQVVHYAICINTNGNVHKPEDPTLPAEVTGTPTEIAVLTWGVKIGASFSEVKKEVTIVEVETFNSTKKRMGVLFRTREGQAFLHWKGAAELMLDNCTSYMESDGTMVPITPERLEELQLIISAFANAALRTLCFAYREVSEQEVQSFTPEKLKSDGLPCDNLTCIAIIGIKDPCRPGVPEAVAKCQSAGIFVRMVTGDNLQTAVAIATECGIYSEGGIAIEGKDFRVMTEQEQYAILPNVQVMARASPTDKHTLVKRLLEMGEIVAVTGDGTNDAPALHEASIGLAMGIAGTEVAKEAADIVILDDNFSSIVKVVMWGRSIYVNIQKFLQFQVTVNGVALGINFVAAMVDGAAPLTAVQLLWVNLIMDTLGALALATEPPNPSLMDRPPVSKSERLITNIMWRNIIGQSVYQLALLLALHFQGLKILGLYDLKGKDPETLKGKDKTYDKANDILLCMIFNAFVFCQVFNEVNARKPEDFNIFKGFFNNRLFLYVLIFTAGVQILIVEFAGVFATTVPLRWDRWLICVALGLFSWPLAAVVKFIPVPEKPFIRYILFWRKDEPEKAFSAEGGEGGESEPSSPGLSAISSDQSSELSLPLSPFMPREANFFTRLKFAFFPSTIPDVVVQQPRVTEPNAWA</sequence>
<dbReference type="Proteomes" id="UP001605036">
    <property type="component" value="Unassembled WGS sequence"/>
</dbReference>
<dbReference type="EMBL" id="JBHFFA010000004">
    <property type="protein sequence ID" value="KAL2632290.1"/>
    <property type="molecule type" value="Genomic_DNA"/>
</dbReference>
<dbReference type="InterPro" id="IPR006068">
    <property type="entry name" value="ATPase_P-typ_cation-transptr_C"/>
</dbReference>
<dbReference type="SUPFAM" id="SSF56784">
    <property type="entry name" value="HAD-like"/>
    <property type="match status" value="1"/>
</dbReference>
<dbReference type="GO" id="GO:0005524">
    <property type="term" value="F:ATP binding"/>
    <property type="evidence" value="ECO:0007669"/>
    <property type="project" value="UniProtKB-KW"/>
</dbReference>
<evidence type="ECO:0000256" key="1">
    <source>
        <dbReference type="ARBA" id="ARBA00004141"/>
    </source>
</evidence>
<feature type="region of interest" description="Disordered" evidence="18">
    <location>
        <begin position="67"/>
        <end position="97"/>
    </location>
</feature>
<feature type="compositionally biased region" description="Low complexity" evidence="18">
    <location>
        <begin position="1055"/>
        <end position="1064"/>
    </location>
</feature>
<dbReference type="FunFam" id="2.70.150.10:FF:000006">
    <property type="entry name" value="Calcium-transporting ATPase"/>
    <property type="match status" value="1"/>
</dbReference>
<dbReference type="InterPro" id="IPR006408">
    <property type="entry name" value="P-type_ATPase_IIB"/>
</dbReference>
<evidence type="ECO:0000256" key="17">
    <source>
        <dbReference type="RuleBase" id="RU361146"/>
    </source>
</evidence>
<dbReference type="GO" id="GO:0005516">
    <property type="term" value="F:calmodulin binding"/>
    <property type="evidence" value="ECO:0007669"/>
    <property type="project" value="UniProtKB-KW"/>
</dbReference>
<keyword evidence="7 17" id="KW-0547">Nucleotide-binding</keyword>
<feature type="transmembrane region" description="Helical" evidence="17">
    <location>
        <begin position="969"/>
        <end position="995"/>
    </location>
</feature>
<feature type="transmembrane region" description="Helical" evidence="17">
    <location>
        <begin position="929"/>
        <end position="948"/>
    </location>
</feature>
<dbReference type="SUPFAM" id="SSF81665">
    <property type="entry name" value="Calcium ATPase, transmembrane domain M"/>
    <property type="match status" value="1"/>
</dbReference>
<dbReference type="SFLD" id="SFLDF00027">
    <property type="entry name" value="p-type_atpase"/>
    <property type="match status" value="1"/>
</dbReference>
<dbReference type="EC" id="7.2.2.10" evidence="17"/>
<feature type="region of interest" description="Disordered" evidence="18">
    <location>
        <begin position="1045"/>
        <end position="1067"/>
    </location>
</feature>
<evidence type="ECO:0000313" key="21">
    <source>
        <dbReference type="Proteomes" id="UP001605036"/>
    </source>
</evidence>
<gene>
    <name evidence="20" type="ORF">R1flu_016976</name>
</gene>
<keyword evidence="21" id="KW-1185">Reference proteome</keyword>
<feature type="compositionally biased region" description="Polar residues" evidence="18">
    <location>
        <begin position="21"/>
        <end position="45"/>
    </location>
</feature>
<dbReference type="InterPro" id="IPR044492">
    <property type="entry name" value="P_typ_ATPase_HD_dom"/>
</dbReference>
<dbReference type="Gene3D" id="3.40.1110.10">
    <property type="entry name" value="Calcium-transporting ATPase, cytoplasmic domain N"/>
    <property type="match status" value="1"/>
</dbReference>
<dbReference type="SUPFAM" id="SSF81653">
    <property type="entry name" value="Calcium ATPase, transduction domain A"/>
    <property type="match status" value="1"/>
</dbReference>
<dbReference type="InterPro" id="IPR004014">
    <property type="entry name" value="ATPase_P-typ_cation-transptr_N"/>
</dbReference>
<dbReference type="NCBIfam" id="TIGR01517">
    <property type="entry name" value="ATPase-IIB_Ca"/>
    <property type="match status" value="1"/>
</dbReference>
<feature type="compositionally biased region" description="Polar residues" evidence="18">
    <location>
        <begin position="76"/>
        <end position="88"/>
    </location>
</feature>
<dbReference type="GO" id="GO:0005388">
    <property type="term" value="F:P-type calcium transporter activity"/>
    <property type="evidence" value="ECO:0007669"/>
    <property type="project" value="UniProtKB-EC"/>
</dbReference>
<comment type="caution">
    <text evidence="20">The sequence shown here is derived from an EMBL/GenBank/DDBJ whole genome shotgun (WGS) entry which is preliminary data.</text>
</comment>
<dbReference type="Pfam" id="PF08282">
    <property type="entry name" value="Hydrolase_3"/>
    <property type="match status" value="1"/>
</dbReference>
<evidence type="ECO:0000256" key="2">
    <source>
        <dbReference type="ARBA" id="ARBA00006124"/>
    </source>
</evidence>
<feature type="transmembrane region" description="Helical" evidence="17">
    <location>
        <begin position="1001"/>
        <end position="1022"/>
    </location>
</feature>
<evidence type="ECO:0000256" key="9">
    <source>
        <dbReference type="ARBA" id="ARBA00022840"/>
    </source>
</evidence>
<dbReference type="FunFam" id="3.40.50.1000:FF:000018">
    <property type="entry name" value="Calcium-transporting ATPase"/>
    <property type="match status" value="1"/>
</dbReference>
<dbReference type="PRINTS" id="PR00119">
    <property type="entry name" value="CATATPASE"/>
</dbReference>
<keyword evidence="4 17" id="KW-0109">Calcium transport</keyword>
<comment type="subcellular location">
    <subcellularLocation>
        <location evidence="1 17">Membrane</location>
        <topology evidence="1 17">Multi-pass membrane protein</topology>
    </subcellularLocation>
</comment>
<feature type="transmembrane region" description="Helical" evidence="17">
    <location>
        <begin position="195"/>
        <end position="213"/>
    </location>
</feature>
<dbReference type="Gene3D" id="1.20.1110.10">
    <property type="entry name" value="Calcium-transporting ATPase, transmembrane domain"/>
    <property type="match status" value="2"/>
</dbReference>
<dbReference type="AlphaFoldDB" id="A0ABD1YP70"/>
<organism evidence="20 21">
    <name type="scientific">Riccia fluitans</name>
    <dbReference type="NCBI Taxonomy" id="41844"/>
    <lineage>
        <taxon>Eukaryota</taxon>
        <taxon>Viridiplantae</taxon>
        <taxon>Streptophyta</taxon>
        <taxon>Embryophyta</taxon>
        <taxon>Marchantiophyta</taxon>
        <taxon>Marchantiopsida</taxon>
        <taxon>Marchantiidae</taxon>
        <taxon>Marchantiales</taxon>
        <taxon>Ricciaceae</taxon>
        <taxon>Riccia</taxon>
    </lineage>
</organism>
<dbReference type="SMART" id="SM00831">
    <property type="entry name" value="Cation_ATPase_N"/>
    <property type="match status" value="1"/>
</dbReference>
<dbReference type="PROSITE" id="PS00154">
    <property type="entry name" value="ATPASE_E1_E2"/>
    <property type="match status" value="1"/>
</dbReference>
<evidence type="ECO:0000256" key="5">
    <source>
        <dbReference type="ARBA" id="ARBA00022692"/>
    </source>
</evidence>
<evidence type="ECO:0000256" key="12">
    <source>
        <dbReference type="ARBA" id="ARBA00022967"/>
    </source>
</evidence>
<keyword evidence="12" id="KW-1278">Translocase</keyword>
<feature type="transmembrane region" description="Helical" evidence="17">
    <location>
        <begin position="377"/>
        <end position="397"/>
    </location>
</feature>
<evidence type="ECO:0000256" key="3">
    <source>
        <dbReference type="ARBA" id="ARBA00022448"/>
    </source>
</evidence>
<evidence type="ECO:0000256" key="18">
    <source>
        <dbReference type="SAM" id="MobiDB-lite"/>
    </source>
</evidence>
<keyword evidence="14 17" id="KW-0406">Ion transport</keyword>
<feature type="compositionally biased region" description="Polar residues" evidence="18">
    <location>
        <begin position="1"/>
        <end position="11"/>
    </location>
</feature>
<keyword evidence="9 17" id="KW-0067">ATP-binding</keyword>
<evidence type="ECO:0000256" key="8">
    <source>
        <dbReference type="ARBA" id="ARBA00022837"/>
    </source>
</evidence>
<dbReference type="Pfam" id="PF00689">
    <property type="entry name" value="Cation_ATPase_C"/>
    <property type="match status" value="1"/>
</dbReference>
<dbReference type="SFLD" id="SFLDG00002">
    <property type="entry name" value="C1.7:_P-type_atpase_like"/>
    <property type="match status" value="1"/>
</dbReference>
<dbReference type="SFLD" id="SFLDS00003">
    <property type="entry name" value="Haloacid_Dehalogenase"/>
    <property type="match status" value="1"/>
</dbReference>
<evidence type="ECO:0000313" key="20">
    <source>
        <dbReference type="EMBL" id="KAL2632290.1"/>
    </source>
</evidence>
<dbReference type="InterPro" id="IPR008250">
    <property type="entry name" value="ATPase_P-typ_transduc_dom_A_sf"/>
</dbReference>
<evidence type="ECO:0000256" key="11">
    <source>
        <dbReference type="ARBA" id="ARBA00022860"/>
    </source>
</evidence>
<dbReference type="InterPro" id="IPR023214">
    <property type="entry name" value="HAD_sf"/>
</dbReference>
<dbReference type="Pfam" id="PF00122">
    <property type="entry name" value="E1-E2_ATPase"/>
    <property type="match status" value="1"/>
</dbReference>
<feature type="region of interest" description="Disordered" evidence="18">
    <location>
        <begin position="1"/>
        <end position="52"/>
    </location>
</feature>
<dbReference type="Gene3D" id="3.40.50.1000">
    <property type="entry name" value="HAD superfamily/HAD-like"/>
    <property type="match status" value="1"/>
</dbReference>
<dbReference type="InterPro" id="IPR023298">
    <property type="entry name" value="ATPase_P-typ_TM_dom_sf"/>
</dbReference>
<evidence type="ECO:0000256" key="16">
    <source>
        <dbReference type="ARBA" id="ARBA00048694"/>
    </source>
</evidence>
<comment type="function">
    <text evidence="17">Catalyzes the hydrolysis of ATP coupled with the transport of calcium.</text>
</comment>
<reference evidence="20 21" key="1">
    <citation type="submission" date="2024-09" db="EMBL/GenBank/DDBJ databases">
        <title>Chromosome-scale assembly of Riccia fluitans.</title>
        <authorList>
            <person name="Paukszto L."/>
            <person name="Sawicki J."/>
            <person name="Karawczyk K."/>
            <person name="Piernik-Szablinska J."/>
            <person name="Szczecinska M."/>
            <person name="Mazdziarz M."/>
        </authorList>
    </citation>
    <scope>NUCLEOTIDE SEQUENCE [LARGE SCALE GENOMIC DNA]</scope>
    <source>
        <strain evidence="20">Rf_01</strain>
        <tissue evidence="20">Aerial parts of the thallus</tissue>
    </source>
</reference>
<dbReference type="InterPro" id="IPR001757">
    <property type="entry name" value="P_typ_ATPase"/>
</dbReference>
<feature type="domain" description="Cation-transporting P-type ATPase N-terminal" evidence="19">
    <location>
        <begin position="137"/>
        <end position="211"/>
    </location>
</feature>
<dbReference type="GO" id="GO:0016020">
    <property type="term" value="C:membrane"/>
    <property type="evidence" value="ECO:0007669"/>
    <property type="project" value="UniProtKB-SubCell"/>
</dbReference>
<keyword evidence="6" id="KW-0479">Metal-binding</keyword>
<evidence type="ECO:0000256" key="4">
    <source>
        <dbReference type="ARBA" id="ARBA00022568"/>
    </source>
</evidence>
<keyword evidence="13 17" id="KW-1133">Transmembrane helix</keyword>
<dbReference type="InterPro" id="IPR036412">
    <property type="entry name" value="HAD-like_sf"/>
</dbReference>